<evidence type="ECO:0000256" key="1">
    <source>
        <dbReference type="SAM" id="Phobius"/>
    </source>
</evidence>
<dbReference type="PATRIC" id="fig|1367477.3.peg.4778"/>
<dbReference type="KEGG" id="bif:N288_23920"/>
<reference evidence="2 3" key="1">
    <citation type="submission" date="2013-07" db="EMBL/GenBank/DDBJ databases">
        <title>Complete genome sequence of Bacillus infantis NRRL B-14911 that has potential to induce cardiac disease by antigenic mimicry.</title>
        <authorList>
            <person name="Massilamany C."/>
            <person name="Smith T.P.L."/>
            <person name="Loy J.D."/>
            <person name="Barletta R."/>
            <person name="Reddy J."/>
        </authorList>
    </citation>
    <scope>NUCLEOTIDE SEQUENCE [LARGE SCALE GENOMIC DNA]</scope>
    <source>
        <strain evidence="2 3">NRRL B-14911</strain>
    </source>
</reference>
<feature type="transmembrane region" description="Helical" evidence="1">
    <location>
        <begin position="21"/>
        <end position="38"/>
    </location>
</feature>
<dbReference type="EMBL" id="CP006643">
    <property type="protein sequence ID" value="AGX06619.1"/>
    <property type="molecule type" value="Genomic_DNA"/>
</dbReference>
<evidence type="ECO:0000313" key="2">
    <source>
        <dbReference type="EMBL" id="AGX06619.1"/>
    </source>
</evidence>
<dbReference type="AlphaFoldDB" id="U5LFH0"/>
<keyword evidence="1" id="KW-0472">Membrane</keyword>
<dbReference type="Proteomes" id="UP000017805">
    <property type="component" value="Chromosome"/>
</dbReference>
<gene>
    <name evidence="2" type="ORF">N288_23920</name>
</gene>
<keyword evidence="3" id="KW-1185">Reference proteome</keyword>
<dbReference type="HOGENOM" id="CLU_2646919_0_0_9"/>
<organism evidence="2 3">
    <name type="scientific">Bacillus infantis NRRL B-14911</name>
    <dbReference type="NCBI Taxonomy" id="1367477"/>
    <lineage>
        <taxon>Bacteria</taxon>
        <taxon>Bacillati</taxon>
        <taxon>Bacillota</taxon>
        <taxon>Bacilli</taxon>
        <taxon>Bacillales</taxon>
        <taxon>Bacillaceae</taxon>
        <taxon>Bacillus</taxon>
    </lineage>
</organism>
<accession>U5LFH0</accession>
<keyword evidence="1" id="KW-1133">Transmembrane helix</keyword>
<dbReference type="STRING" id="1367477.N288_23920"/>
<proteinExistence type="predicted"/>
<keyword evidence="1" id="KW-0812">Transmembrane</keyword>
<feature type="transmembrane region" description="Helical" evidence="1">
    <location>
        <begin position="44"/>
        <end position="64"/>
    </location>
</feature>
<evidence type="ECO:0000313" key="3">
    <source>
        <dbReference type="Proteomes" id="UP000017805"/>
    </source>
</evidence>
<name>U5LFH0_9BACI</name>
<sequence length="76" mass="8383">MKGNAVLSDIDMQDVNGLRQIFSIGAFAAAIAAFYFLYQRQLGAVAFFLLSIYFLYLAMGQLSGRKGRGPGKRKKT</sequence>
<protein>
    <submittedName>
        <fullName evidence="2">Uncharacterized protein</fullName>
    </submittedName>
</protein>